<dbReference type="GeneID" id="54300647"/>
<organism evidence="2 3">
    <name type="scientific">Aplosporella prunicola CBS 121167</name>
    <dbReference type="NCBI Taxonomy" id="1176127"/>
    <lineage>
        <taxon>Eukaryota</taxon>
        <taxon>Fungi</taxon>
        <taxon>Dikarya</taxon>
        <taxon>Ascomycota</taxon>
        <taxon>Pezizomycotina</taxon>
        <taxon>Dothideomycetes</taxon>
        <taxon>Dothideomycetes incertae sedis</taxon>
        <taxon>Botryosphaeriales</taxon>
        <taxon>Aplosporellaceae</taxon>
        <taxon>Aplosporella</taxon>
    </lineage>
</organism>
<evidence type="ECO:0000313" key="3">
    <source>
        <dbReference type="Proteomes" id="UP000799438"/>
    </source>
</evidence>
<proteinExistence type="predicted"/>
<dbReference type="AlphaFoldDB" id="A0A6A6BCW2"/>
<feature type="compositionally biased region" description="Basic and acidic residues" evidence="1">
    <location>
        <begin position="264"/>
        <end position="285"/>
    </location>
</feature>
<name>A0A6A6BCW2_9PEZI</name>
<dbReference type="EMBL" id="ML995485">
    <property type="protein sequence ID" value="KAF2141990.1"/>
    <property type="molecule type" value="Genomic_DNA"/>
</dbReference>
<keyword evidence="3" id="KW-1185">Reference proteome</keyword>
<gene>
    <name evidence="2" type="ORF">K452DRAFT_308399</name>
</gene>
<reference evidence="2" key="1">
    <citation type="journal article" date="2020" name="Stud. Mycol.">
        <title>101 Dothideomycetes genomes: a test case for predicting lifestyles and emergence of pathogens.</title>
        <authorList>
            <person name="Haridas S."/>
            <person name="Albert R."/>
            <person name="Binder M."/>
            <person name="Bloem J."/>
            <person name="Labutti K."/>
            <person name="Salamov A."/>
            <person name="Andreopoulos B."/>
            <person name="Baker S."/>
            <person name="Barry K."/>
            <person name="Bills G."/>
            <person name="Bluhm B."/>
            <person name="Cannon C."/>
            <person name="Castanera R."/>
            <person name="Culley D."/>
            <person name="Daum C."/>
            <person name="Ezra D."/>
            <person name="Gonzalez J."/>
            <person name="Henrissat B."/>
            <person name="Kuo A."/>
            <person name="Liang C."/>
            <person name="Lipzen A."/>
            <person name="Lutzoni F."/>
            <person name="Magnuson J."/>
            <person name="Mondo S."/>
            <person name="Nolan M."/>
            <person name="Ohm R."/>
            <person name="Pangilinan J."/>
            <person name="Park H.-J."/>
            <person name="Ramirez L."/>
            <person name="Alfaro M."/>
            <person name="Sun H."/>
            <person name="Tritt A."/>
            <person name="Yoshinaga Y."/>
            <person name="Zwiers L.-H."/>
            <person name="Turgeon B."/>
            <person name="Goodwin S."/>
            <person name="Spatafora J."/>
            <person name="Crous P."/>
            <person name="Grigoriev I."/>
        </authorList>
    </citation>
    <scope>NUCLEOTIDE SEQUENCE</scope>
    <source>
        <strain evidence="2">CBS 121167</strain>
    </source>
</reference>
<dbReference type="OrthoDB" id="5386595at2759"/>
<dbReference type="Proteomes" id="UP000799438">
    <property type="component" value="Unassembled WGS sequence"/>
</dbReference>
<feature type="region of interest" description="Disordered" evidence="1">
    <location>
        <begin position="264"/>
        <end position="291"/>
    </location>
</feature>
<evidence type="ECO:0008006" key="4">
    <source>
        <dbReference type="Google" id="ProtNLM"/>
    </source>
</evidence>
<accession>A0A6A6BCW2</accession>
<evidence type="ECO:0000313" key="2">
    <source>
        <dbReference type="EMBL" id="KAF2141990.1"/>
    </source>
</evidence>
<sequence>MAKLPVLRAPHLPRTLSHSLADNAKHLDSAYADLERLADTPVGTDPARTAIKAYIAQRRAYNEALRDLPLNNGALDASAAACMRAVVDETDYALLGERASKNAEVALLMYTTQPQTQTQMQTQTQTPTLQAAYARTVLKPLPDIYNANALGSARTRKRHYGRLLDKAFARCVVKAYVHAHPRYHNPAYCPVTKAFVGDSRVEAAQLVPFALGEANVAALLGVGCAAAEARLCAPENGLPLYRGLGRMFAAGSVVFVPDFGAGEGKEKEKEKEEVEEKEGEGEKQQQPRALKTRVLATSHKDLDRCIRSSYPYQNGSTVRLRDLDNAPLAFVTAARPDETFLYLRALVAWALHKRRCATDGARERSDVAAELWRWSQCRSIRGQRWLAKPTLLALAAEIGDLDEADLDEVVDFGENADSPTESTASADSAHAEQLLTLAVAWRRLVDVFPADDDSSVDDRYSYGTTLSSESEGEEFFGSEEEGHPRVRPVWADEDSDYDYFDRGERLDVLGPWLDSGACAAGVDVDAGGAGWEGLEGVEGVDAGAG</sequence>
<protein>
    <recommendedName>
        <fullName evidence="4">HNH nuclease domain-containing protein</fullName>
    </recommendedName>
</protein>
<dbReference type="RefSeq" id="XP_033397702.1">
    <property type="nucleotide sequence ID" value="XM_033543150.1"/>
</dbReference>
<evidence type="ECO:0000256" key="1">
    <source>
        <dbReference type="SAM" id="MobiDB-lite"/>
    </source>
</evidence>